<dbReference type="PROSITE" id="PS51375">
    <property type="entry name" value="PPR"/>
    <property type="match status" value="14"/>
</dbReference>
<feature type="compositionally biased region" description="Basic and acidic residues" evidence="3">
    <location>
        <begin position="500"/>
        <end position="519"/>
    </location>
</feature>
<name>A0A7S1FIK3_NOCSC</name>
<evidence type="ECO:0000256" key="3">
    <source>
        <dbReference type="SAM" id="MobiDB-lite"/>
    </source>
</evidence>
<feature type="repeat" description="PPR" evidence="2">
    <location>
        <begin position="626"/>
        <end position="660"/>
    </location>
</feature>
<dbReference type="NCBIfam" id="TIGR00756">
    <property type="entry name" value="PPR"/>
    <property type="match status" value="12"/>
</dbReference>
<feature type="repeat" description="PPR" evidence="2">
    <location>
        <begin position="941"/>
        <end position="975"/>
    </location>
</feature>
<dbReference type="InterPro" id="IPR002885">
    <property type="entry name" value="PPR_rpt"/>
</dbReference>
<evidence type="ECO:0000313" key="4">
    <source>
        <dbReference type="EMBL" id="CAD8870534.1"/>
    </source>
</evidence>
<accession>A0A7S1FIK3</accession>
<feature type="repeat" description="PPR" evidence="2">
    <location>
        <begin position="1011"/>
        <end position="1045"/>
    </location>
</feature>
<dbReference type="PANTHER" id="PTHR47447:SF17">
    <property type="entry name" value="OS12G0638900 PROTEIN"/>
    <property type="match status" value="1"/>
</dbReference>
<gene>
    <name evidence="4" type="ORF">NSCI0253_LOCUS44891</name>
</gene>
<feature type="region of interest" description="Disordered" evidence="3">
    <location>
        <begin position="1194"/>
        <end position="1218"/>
    </location>
</feature>
<feature type="repeat" description="PPR" evidence="2">
    <location>
        <begin position="591"/>
        <end position="625"/>
    </location>
</feature>
<feature type="repeat" description="PPR" evidence="2">
    <location>
        <begin position="766"/>
        <end position="800"/>
    </location>
</feature>
<protein>
    <recommendedName>
        <fullName evidence="5">Pentacotripeptide-repeat region of PRORP domain-containing protein</fullName>
    </recommendedName>
</protein>
<evidence type="ECO:0000256" key="1">
    <source>
        <dbReference type="ARBA" id="ARBA00022737"/>
    </source>
</evidence>
<feature type="repeat" description="PPR" evidence="2">
    <location>
        <begin position="731"/>
        <end position="765"/>
    </location>
</feature>
<feature type="region of interest" description="Disordered" evidence="3">
    <location>
        <begin position="157"/>
        <end position="180"/>
    </location>
</feature>
<feature type="compositionally biased region" description="Gly residues" evidence="3">
    <location>
        <begin position="538"/>
        <end position="548"/>
    </location>
</feature>
<feature type="repeat" description="PPR" evidence="2">
    <location>
        <begin position="556"/>
        <end position="590"/>
    </location>
</feature>
<feature type="repeat" description="PPR" evidence="2">
    <location>
        <begin position="906"/>
        <end position="940"/>
    </location>
</feature>
<dbReference type="Pfam" id="PF01535">
    <property type="entry name" value="PPR"/>
    <property type="match status" value="2"/>
</dbReference>
<evidence type="ECO:0008006" key="5">
    <source>
        <dbReference type="Google" id="ProtNLM"/>
    </source>
</evidence>
<feature type="repeat" description="PPR" evidence="2">
    <location>
        <begin position="661"/>
        <end position="695"/>
    </location>
</feature>
<dbReference type="PANTHER" id="PTHR47447">
    <property type="entry name" value="OS03G0856100 PROTEIN"/>
    <property type="match status" value="1"/>
</dbReference>
<feature type="compositionally biased region" description="Polar residues" evidence="3">
    <location>
        <begin position="1129"/>
        <end position="1141"/>
    </location>
</feature>
<feature type="region of interest" description="Disordered" evidence="3">
    <location>
        <begin position="1090"/>
        <end position="1180"/>
    </location>
</feature>
<dbReference type="InterPro" id="IPR011990">
    <property type="entry name" value="TPR-like_helical_dom_sf"/>
</dbReference>
<feature type="compositionally biased region" description="Polar residues" evidence="3">
    <location>
        <begin position="1163"/>
        <end position="1180"/>
    </location>
</feature>
<dbReference type="EMBL" id="HBFQ01063437">
    <property type="protein sequence ID" value="CAD8870534.1"/>
    <property type="molecule type" value="Transcribed_RNA"/>
</dbReference>
<organism evidence="4">
    <name type="scientific">Noctiluca scintillans</name>
    <name type="common">Sea sparkle</name>
    <name type="synonym">Red tide dinoflagellate</name>
    <dbReference type="NCBI Taxonomy" id="2966"/>
    <lineage>
        <taxon>Eukaryota</taxon>
        <taxon>Sar</taxon>
        <taxon>Alveolata</taxon>
        <taxon>Dinophyceae</taxon>
        <taxon>Noctilucales</taxon>
        <taxon>Noctilucaceae</taxon>
        <taxon>Noctiluca</taxon>
    </lineage>
</organism>
<reference evidence="4" key="1">
    <citation type="submission" date="2021-01" db="EMBL/GenBank/DDBJ databases">
        <authorList>
            <person name="Corre E."/>
            <person name="Pelletier E."/>
            <person name="Niang G."/>
            <person name="Scheremetjew M."/>
            <person name="Finn R."/>
            <person name="Kale V."/>
            <person name="Holt S."/>
            <person name="Cochrane G."/>
            <person name="Meng A."/>
            <person name="Brown T."/>
            <person name="Cohen L."/>
        </authorList>
    </citation>
    <scope>NUCLEOTIDE SEQUENCE</scope>
</reference>
<feature type="region of interest" description="Disordered" evidence="3">
    <location>
        <begin position="500"/>
        <end position="554"/>
    </location>
</feature>
<dbReference type="Gene3D" id="1.25.40.10">
    <property type="entry name" value="Tetratricopeptide repeat domain"/>
    <property type="match status" value="4"/>
</dbReference>
<proteinExistence type="predicted"/>
<dbReference type="AlphaFoldDB" id="A0A7S1FIK3"/>
<feature type="repeat" description="PPR" evidence="2">
    <location>
        <begin position="836"/>
        <end position="870"/>
    </location>
</feature>
<evidence type="ECO:0000256" key="2">
    <source>
        <dbReference type="PROSITE-ProRule" id="PRU00708"/>
    </source>
</evidence>
<feature type="repeat" description="PPR" evidence="2">
    <location>
        <begin position="976"/>
        <end position="1010"/>
    </location>
</feature>
<sequence>MASPSKDVVAITTVEEVDVLIERLMASITKLDAAQGSAVKTMKAEVETLSNIEAVSNAMKQFISRNKDRENLKAVFGGDASRLARARALIESVIGPPTKLSDKTADDKRPAECLTWCDLIQRFLQDKPFGGRFNDNESAHSETPAAGLTRSSSAPWAFSVSGASSPSRASATRSSIARPSQVAVAQPVPSLVKGITASIEKTGDERAPSLSANVLEAEAAEVEDIPAVPSPRGAVSPREPEQVLPELQKVSVQQPVVEQKNVEPQDVLHQEVVHHQKMQQQQLQHQQLFLQQQQAQQAQQMQLQMQQQQSVQQVQPSPRMSPRSIEQPVFVPREFQEPQMRGQHWTERMMGSSGSRKSEMFDHSGVYGESMAIFDGVSSIQVEDEGQSVPDSLSARDNFLVSTTPHMAGYGMTHPTGVPWTGEGMPPEYFPANMYHGAVAQMPMWQPTGSVVATQWSMAAPMATYPDFGYATPCQHQSGSLHSGADGQLHRLPSGLIIPDRVRNSAGDTDRRSWPERAGRGPTRAQSFVTMPSHPGGLQKGAGGGGSQTKGATAQTVKDYSKMISACGKRREWTGALDLLHKMMQRGLQPDVISFNATISACGKGGQWRCALALLQELRQSGLQHNAISCNAAIGACEKVGQWEQALALLHGMQQDFLQPDVISYNATISACGKGNQPRRALDLLSEMWQSGYEPDVISYNAAIGACEKGGQWEQALMLLREMRQWRRTPDVISYNTSISACGKGGQANRALVLLHEMRQHGLHPNVISYSAAISACEKGGLWERALQLLAEIREWGLYPNVISYSAAISACEKGSQWKYALDLFSEMWRCGLEPDVICYNATISACGKGGNWLRALDLLQDMWMRRMKPNVISYSAAISACEKGGQWECAVQLLCEMRQWGLQPNVISYSAAISACEKGGEWERALSLLHETRQRGLQPDIISYSAAISACEKGGQWERALELLDEMRNWGLRPNVISCSAAITACEKSGQWERALCLFQEMLRQGLQPDIVSYSVTISACEKGGQWEHTLELLHEMRQCAMQHPGNDTNPAPGMTGCSPRRTPKQNQDFPPLYADPTVVQARGMPQRVLPGQSSRQGALYVAPRPRGTSSPRQDMISDPSVHWPHTSPRQRQRMGNASTPRRVDIPGCDYPHGVEPGGKVQTGQPAQPGHSAQDSDGNSLVCVKNTFIDLAPQTPKTRGQRRSMPTLPAGIGVYYS</sequence>
<feature type="repeat" description="PPR" evidence="2">
    <location>
        <begin position="696"/>
        <end position="730"/>
    </location>
</feature>
<feature type="repeat" description="PPR" evidence="2">
    <location>
        <begin position="801"/>
        <end position="835"/>
    </location>
</feature>
<dbReference type="Pfam" id="PF13041">
    <property type="entry name" value="PPR_2"/>
    <property type="match status" value="4"/>
</dbReference>
<keyword evidence="1" id="KW-0677">Repeat</keyword>
<dbReference type="Pfam" id="PF13812">
    <property type="entry name" value="PPR_3"/>
    <property type="match status" value="2"/>
</dbReference>
<feature type="repeat" description="PPR" evidence="2">
    <location>
        <begin position="871"/>
        <end position="905"/>
    </location>
</feature>